<dbReference type="EMBL" id="VSRR010022554">
    <property type="protein sequence ID" value="MPC64765.1"/>
    <property type="molecule type" value="Genomic_DNA"/>
</dbReference>
<gene>
    <name evidence="2" type="ORF">E2C01_058886</name>
</gene>
<evidence type="ECO:0000313" key="3">
    <source>
        <dbReference type="Proteomes" id="UP000324222"/>
    </source>
</evidence>
<accession>A0A5B7H5E0</accession>
<dbReference type="Proteomes" id="UP000324222">
    <property type="component" value="Unassembled WGS sequence"/>
</dbReference>
<dbReference type="AlphaFoldDB" id="A0A5B7H5E0"/>
<name>A0A5B7H5E0_PORTR</name>
<protein>
    <submittedName>
        <fullName evidence="2">Uncharacterized protein</fullName>
    </submittedName>
</protein>
<evidence type="ECO:0000256" key="1">
    <source>
        <dbReference type="SAM" id="MobiDB-lite"/>
    </source>
</evidence>
<comment type="caution">
    <text evidence="2">The sequence shown here is derived from an EMBL/GenBank/DDBJ whole genome shotgun (WGS) entry which is preliminary data.</text>
</comment>
<feature type="region of interest" description="Disordered" evidence="1">
    <location>
        <begin position="1"/>
        <end position="22"/>
    </location>
</feature>
<organism evidence="2 3">
    <name type="scientific">Portunus trituberculatus</name>
    <name type="common">Swimming crab</name>
    <name type="synonym">Neptunus trituberculatus</name>
    <dbReference type="NCBI Taxonomy" id="210409"/>
    <lineage>
        <taxon>Eukaryota</taxon>
        <taxon>Metazoa</taxon>
        <taxon>Ecdysozoa</taxon>
        <taxon>Arthropoda</taxon>
        <taxon>Crustacea</taxon>
        <taxon>Multicrustacea</taxon>
        <taxon>Malacostraca</taxon>
        <taxon>Eumalacostraca</taxon>
        <taxon>Eucarida</taxon>
        <taxon>Decapoda</taxon>
        <taxon>Pleocyemata</taxon>
        <taxon>Brachyura</taxon>
        <taxon>Eubrachyura</taxon>
        <taxon>Portunoidea</taxon>
        <taxon>Portunidae</taxon>
        <taxon>Portuninae</taxon>
        <taxon>Portunus</taxon>
    </lineage>
</organism>
<reference evidence="2 3" key="1">
    <citation type="submission" date="2019-05" db="EMBL/GenBank/DDBJ databases">
        <title>Another draft genome of Portunus trituberculatus and its Hox gene families provides insights of decapod evolution.</title>
        <authorList>
            <person name="Jeong J.-H."/>
            <person name="Song I."/>
            <person name="Kim S."/>
            <person name="Choi T."/>
            <person name="Kim D."/>
            <person name="Ryu S."/>
            <person name="Kim W."/>
        </authorList>
    </citation>
    <scope>NUCLEOTIDE SEQUENCE [LARGE SCALE GENOMIC DNA]</scope>
    <source>
        <tissue evidence="2">Muscle</tissue>
    </source>
</reference>
<proteinExistence type="predicted"/>
<keyword evidence="3" id="KW-1185">Reference proteome</keyword>
<sequence length="114" mass="12912">MAGTDTYSAPLRAPQQQRRRWWRRRPRQCSLHALSDLNKQVVMAENVSSQSSDKLRGRRGAGKEGLHRITAIHCTCHPLRLARAAPCRGWAGRMLPSPRVQQICVWCSVKKGGR</sequence>
<evidence type="ECO:0000313" key="2">
    <source>
        <dbReference type="EMBL" id="MPC64765.1"/>
    </source>
</evidence>